<dbReference type="AlphaFoldDB" id="R9A640"/>
<dbReference type="EMBL" id="AOGZ02000014">
    <property type="protein sequence ID" value="EOQ97484.1"/>
    <property type="molecule type" value="Genomic_DNA"/>
</dbReference>
<name>R9A640_9LEPT</name>
<reference evidence="2" key="1">
    <citation type="submission" date="2013-04" db="EMBL/GenBank/DDBJ databases">
        <authorList>
            <person name="Harkins D.M."/>
            <person name="Durkin A.S."/>
            <person name="Brinkac L.M."/>
            <person name="Haft D.H."/>
            <person name="Selengut J.D."/>
            <person name="Sanka R."/>
            <person name="DePew J."/>
            <person name="Purushe J."/>
            <person name="Galloway R.L."/>
            <person name="Vinetz J.M."/>
            <person name="Sutton G.G."/>
            <person name="Nierman W.C."/>
            <person name="Fouts D.E."/>
        </authorList>
    </citation>
    <scope>NUCLEOTIDE SEQUENCE [LARGE SCALE GENOMIC DNA]</scope>
    <source>
        <strain evidence="2">CDC</strain>
    </source>
</reference>
<dbReference type="Proteomes" id="UP000013984">
    <property type="component" value="Unassembled WGS sequence"/>
</dbReference>
<evidence type="ECO:0000256" key="1">
    <source>
        <dbReference type="SAM" id="MobiDB-lite"/>
    </source>
</evidence>
<sequence length="375" mass="41335">MRNIIILIFYFFVFAKSVKSQEKIEEVTPETKERSPQTVGKSGDRYGVFNLRKKNGPNYISLYPGVTYGFSEMIIKSQLGRADMAADLSIEKNIDFLMDLKSVDFQISENFGFTILGRAKPFLISRQRYEGDLSFFESSSNSSSGSSSSSSGSSGSGSGSSSADTQISNEDIGTRVSGNYTFIAPAFYIGKEGIDHVRIGLGVGGGRIRFSGNANFQNSFLDILPLSFGNRPGAFDNYANLVGRVSLLNEQNFTGDPVRSFLLANLGQGENLQNLGLYMAAKGEIDLKNINHNQFFISYLMFRDASLIELLTISSISRGTVSAKQTYFVPVVLFVEYPTSFVNFRLTVMYSSFKAGNNHHSFNSLEIAAYLPIDL</sequence>
<dbReference type="RefSeq" id="WP_015682775.1">
    <property type="nucleotide sequence ID" value="NZ_AOGZ02000014.1"/>
</dbReference>
<organism evidence="2 3">
    <name type="scientific">Leptospira wolbachii serovar Codice str. CDC</name>
    <dbReference type="NCBI Taxonomy" id="1218599"/>
    <lineage>
        <taxon>Bacteria</taxon>
        <taxon>Pseudomonadati</taxon>
        <taxon>Spirochaetota</taxon>
        <taxon>Spirochaetia</taxon>
        <taxon>Leptospirales</taxon>
        <taxon>Leptospiraceae</taxon>
        <taxon>Leptospira</taxon>
    </lineage>
</organism>
<feature type="region of interest" description="Disordered" evidence="1">
    <location>
        <begin position="139"/>
        <end position="167"/>
    </location>
</feature>
<evidence type="ECO:0000313" key="3">
    <source>
        <dbReference type="Proteomes" id="UP000013984"/>
    </source>
</evidence>
<comment type="caution">
    <text evidence="2">The sequence shown here is derived from an EMBL/GenBank/DDBJ whole genome shotgun (WGS) entry which is preliminary data.</text>
</comment>
<protein>
    <submittedName>
        <fullName evidence="2">Uncharacterized protein</fullName>
    </submittedName>
</protein>
<feature type="compositionally biased region" description="Low complexity" evidence="1">
    <location>
        <begin position="139"/>
        <end position="153"/>
    </location>
</feature>
<proteinExistence type="predicted"/>
<gene>
    <name evidence="2" type="ORF">LEP1GSC195_2207</name>
</gene>
<keyword evidence="3" id="KW-1185">Reference proteome</keyword>
<accession>R9A640</accession>
<evidence type="ECO:0000313" key="2">
    <source>
        <dbReference type="EMBL" id="EOQ97484.1"/>
    </source>
</evidence>